<dbReference type="AlphaFoldDB" id="A0AAW8R3R0"/>
<feature type="chain" id="PRO_5043578023" evidence="1">
    <location>
        <begin position="24"/>
        <end position="217"/>
    </location>
</feature>
<feature type="signal peptide" evidence="1">
    <location>
        <begin position="1"/>
        <end position="23"/>
    </location>
</feature>
<dbReference type="Proteomes" id="UP001249020">
    <property type="component" value="Unassembled WGS sequence"/>
</dbReference>
<dbReference type="PANTHER" id="PTHR36507:SF1">
    <property type="entry name" value="BLL1555 PROTEIN"/>
    <property type="match status" value="1"/>
</dbReference>
<reference evidence="2 3" key="1">
    <citation type="submission" date="2023-09" db="EMBL/GenBank/DDBJ databases">
        <authorList>
            <person name="Rey-Velasco X."/>
        </authorList>
    </citation>
    <scope>NUCLEOTIDE SEQUENCE [LARGE SCALE GENOMIC DNA]</scope>
    <source>
        <strain evidence="2 3">W409</strain>
    </source>
</reference>
<evidence type="ECO:0000313" key="2">
    <source>
        <dbReference type="EMBL" id="MDT0582801.1"/>
    </source>
</evidence>
<dbReference type="Gene3D" id="2.60.40.420">
    <property type="entry name" value="Cupredoxins - blue copper proteins"/>
    <property type="match status" value="1"/>
</dbReference>
<name>A0AAW8R3R0_9ALTE</name>
<dbReference type="PANTHER" id="PTHR36507">
    <property type="entry name" value="BLL1555 PROTEIN"/>
    <property type="match status" value="1"/>
</dbReference>
<organism evidence="2 3">
    <name type="scientific">Brumicola blandensis</name>
    <dbReference type="NCBI Taxonomy" id="3075611"/>
    <lineage>
        <taxon>Bacteria</taxon>
        <taxon>Pseudomonadati</taxon>
        <taxon>Pseudomonadota</taxon>
        <taxon>Gammaproteobacteria</taxon>
        <taxon>Alteromonadales</taxon>
        <taxon>Alteromonadaceae</taxon>
        <taxon>Brumicola</taxon>
    </lineage>
</organism>
<dbReference type="InterPro" id="IPR034242">
    <property type="entry name" value="MauL"/>
</dbReference>
<keyword evidence="3" id="KW-1185">Reference proteome</keyword>
<accession>A0AAW8R3R0</accession>
<keyword evidence="1" id="KW-0732">Signal</keyword>
<evidence type="ECO:0000256" key="1">
    <source>
        <dbReference type="SAM" id="SignalP"/>
    </source>
</evidence>
<dbReference type="RefSeq" id="WP_311361574.1">
    <property type="nucleotide sequence ID" value="NZ_JAVRIE010000003.1"/>
</dbReference>
<proteinExistence type="predicted"/>
<dbReference type="CDD" id="cd04221">
    <property type="entry name" value="MauL"/>
    <property type="match status" value="1"/>
</dbReference>
<sequence length="217" mass="24880">MFNKKTTYLILLLLSSLCFDSNALEVTVIDHQGKPVRNVVVEWHLNESAKQKRPSNLSTPTAIMDQIEEQFSPHILTVEKGTSVSFPNSDNIKHHVYSFSEAKSFEQGLYAGKQAPPIVFENAGVVDLGCNIHDWMLGYIYIADTSYFAKTNEKGIAQLQYTLENKHVKSITIWHPRMQENERRIEQKFTGNKMRFELTNAMREDVEGYEDLSIDGY</sequence>
<dbReference type="SUPFAM" id="SSF49503">
    <property type="entry name" value="Cupredoxins"/>
    <property type="match status" value="1"/>
</dbReference>
<gene>
    <name evidence="2" type="ORF">RM544_09625</name>
</gene>
<dbReference type="EMBL" id="JAVRIE010000003">
    <property type="protein sequence ID" value="MDT0582801.1"/>
    <property type="molecule type" value="Genomic_DNA"/>
</dbReference>
<dbReference type="InterPro" id="IPR052721">
    <property type="entry name" value="ET_Amicyanin"/>
</dbReference>
<protein>
    <submittedName>
        <fullName evidence="2">Methylamine utilization protein</fullName>
    </submittedName>
</protein>
<evidence type="ECO:0000313" key="3">
    <source>
        <dbReference type="Proteomes" id="UP001249020"/>
    </source>
</evidence>
<comment type="caution">
    <text evidence="2">The sequence shown here is derived from an EMBL/GenBank/DDBJ whole genome shotgun (WGS) entry which is preliminary data.</text>
</comment>
<dbReference type="InterPro" id="IPR008972">
    <property type="entry name" value="Cupredoxin"/>
</dbReference>